<organism evidence="1 2">
    <name type="scientific">Candidatus Pullichristensenella stercorigallinarum</name>
    <dbReference type="NCBI Taxonomy" id="2840909"/>
    <lineage>
        <taxon>Bacteria</taxon>
        <taxon>Bacillati</taxon>
        <taxon>Bacillota</taxon>
        <taxon>Clostridia</taxon>
        <taxon>Candidatus Pullichristensenella</taxon>
    </lineage>
</organism>
<name>A0A9D0ZLF8_9FIRM</name>
<protein>
    <submittedName>
        <fullName evidence="1">Uncharacterized protein</fullName>
    </submittedName>
</protein>
<comment type="caution">
    <text evidence="1">The sequence shown here is derived from an EMBL/GenBank/DDBJ whole genome shotgun (WGS) entry which is preliminary data.</text>
</comment>
<gene>
    <name evidence="1" type="ORF">IAA52_04970</name>
</gene>
<dbReference type="EMBL" id="DVFZ01000049">
    <property type="protein sequence ID" value="HIQ82434.1"/>
    <property type="molecule type" value="Genomic_DNA"/>
</dbReference>
<reference evidence="1" key="1">
    <citation type="submission" date="2020-10" db="EMBL/GenBank/DDBJ databases">
        <authorList>
            <person name="Gilroy R."/>
        </authorList>
    </citation>
    <scope>NUCLEOTIDE SEQUENCE</scope>
    <source>
        <strain evidence="1">ChiSjej6B24-2974</strain>
    </source>
</reference>
<dbReference type="AlphaFoldDB" id="A0A9D0ZLF8"/>
<accession>A0A9D0ZLF8</accession>
<reference evidence="1" key="2">
    <citation type="journal article" date="2021" name="PeerJ">
        <title>Extensive microbial diversity within the chicken gut microbiome revealed by metagenomics and culture.</title>
        <authorList>
            <person name="Gilroy R."/>
            <person name="Ravi A."/>
            <person name="Getino M."/>
            <person name="Pursley I."/>
            <person name="Horton D.L."/>
            <person name="Alikhan N.F."/>
            <person name="Baker D."/>
            <person name="Gharbi K."/>
            <person name="Hall N."/>
            <person name="Watson M."/>
            <person name="Adriaenssens E.M."/>
            <person name="Foster-Nyarko E."/>
            <person name="Jarju S."/>
            <person name="Secka A."/>
            <person name="Antonio M."/>
            <person name="Oren A."/>
            <person name="Chaudhuri R.R."/>
            <person name="La Ragione R."/>
            <person name="Hildebrand F."/>
            <person name="Pallen M.J."/>
        </authorList>
    </citation>
    <scope>NUCLEOTIDE SEQUENCE</scope>
    <source>
        <strain evidence="1">ChiSjej6B24-2974</strain>
    </source>
</reference>
<evidence type="ECO:0000313" key="1">
    <source>
        <dbReference type="EMBL" id="HIQ82434.1"/>
    </source>
</evidence>
<evidence type="ECO:0000313" key="2">
    <source>
        <dbReference type="Proteomes" id="UP000824260"/>
    </source>
</evidence>
<proteinExistence type="predicted"/>
<sequence>MCFTVKSIALDYEAISQNPRKVLEYVFKKSDSFSVVTDLVRPYSKLPPCCKQDKWTIGLREYLISQEAGAREWPGTRTRDGHKVLSFYKACRQTREILSAWPNVFRACERGLPEDICFYRGGKVWFGTTSHERTADVLAVTQEDEAFFDAFKA</sequence>
<dbReference type="Proteomes" id="UP000824260">
    <property type="component" value="Unassembled WGS sequence"/>
</dbReference>